<comment type="caution">
    <text evidence="1">The sequence shown here is derived from an EMBL/GenBank/DDBJ whole genome shotgun (WGS) entry which is preliminary data.</text>
</comment>
<proteinExistence type="predicted"/>
<dbReference type="Proteomes" id="UP000676336">
    <property type="component" value="Unassembled WGS sequence"/>
</dbReference>
<dbReference type="EMBL" id="CAJOBI010152855">
    <property type="protein sequence ID" value="CAF4818302.1"/>
    <property type="molecule type" value="Genomic_DNA"/>
</dbReference>
<sequence length="70" mass="8660">MYERAHYEQQLIEQIQNDLKRFNLILRRTRDQQNVFYLGDRKSFEIVSNQFMLETDLFEIDMTIDKENVQ</sequence>
<reference evidence="1" key="1">
    <citation type="submission" date="2021-02" db="EMBL/GenBank/DDBJ databases">
        <authorList>
            <person name="Nowell W R."/>
        </authorList>
    </citation>
    <scope>NUCLEOTIDE SEQUENCE</scope>
</reference>
<evidence type="ECO:0000313" key="2">
    <source>
        <dbReference type="Proteomes" id="UP000676336"/>
    </source>
</evidence>
<name>A0A8S3BGS3_9BILA</name>
<protein>
    <submittedName>
        <fullName evidence="1">Uncharacterized protein</fullName>
    </submittedName>
</protein>
<gene>
    <name evidence="1" type="ORF">SMN809_LOCUS47917</name>
</gene>
<organism evidence="1 2">
    <name type="scientific">Rotaria magnacalcarata</name>
    <dbReference type="NCBI Taxonomy" id="392030"/>
    <lineage>
        <taxon>Eukaryota</taxon>
        <taxon>Metazoa</taxon>
        <taxon>Spiralia</taxon>
        <taxon>Gnathifera</taxon>
        <taxon>Rotifera</taxon>
        <taxon>Eurotatoria</taxon>
        <taxon>Bdelloidea</taxon>
        <taxon>Philodinida</taxon>
        <taxon>Philodinidae</taxon>
        <taxon>Rotaria</taxon>
    </lineage>
</organism>
<evidence type="ECO:0000313" key="1">
    <source>
        <dbReference type="EMBL" id="CAF4818302.1"/>
    </source>
</evidence>
<dbReference type="AlphaFoldDB" id="A0A8S3BGS3"/>
<accession>A0A8S3BGS3</accession>
<feature type="non-terminal residue" evidence="1">
    <location>
        <position position="70"/>
    </location>
</feature>